<evidence type="ECO:0000313" key="5">
    <source>
        <dbReference type="Proteomes" id="UP000182836"/>
    </source>
</evidence>
<proteinExistence type="predicted"/>
<protein>
    <recommendedName>
        <fullName evidence="6">ABC-2 family transporter protein</fullName>
    </recommendedName>
</protein>
<dbReference type="STRING" id="47500.AF333_27825"/>
<dbReference type="OrthoDB" id="3190532at2"/>
<dbReference type="PATRIC" id="fig|47500.12.peg.411"/>
<evidence type="ECO:0000256" key="1">
    <source>
        <dbReference type="SAM" id="Phobius"/>
    </source>
</evidence>
<evidence type="ECO:0000313" key="3">
    <source>
        <dbReference type="EMBL" id="SDJ24329.1"/>
    </source>
</evidence>
<dbReference type="RefSeq" id="WP_043064366.1">
    <property type="nucleotide sequence ID" value="NZ_BJOA01000064.1"/>
</dbReference>
<keyword evidence="1" id="KW-1133">Transmembrane helix</keyword>
<gene>
    <name evidence="2" type="ORF">AF333_27825</name>
    <name evidence="3" type="ORF">SAMN04487909_11459</name>
</gene>
<dbReference type="EMBL" id="FNED01000014">
    <property type="protein sequence ID" value="SDJ24329.1"/>
    <property type="molecule type" value="Genomic_DNA"/>
</dbReference>
<feature type="transmembrane region" description="Helical" evidence="1">
    <location>
        <begin position="106"/>
        <end position="130"/>
    </location>
</feature>
<dbReference type="Proteomes" id="UP000182836">
    <property type="component" value="Unassembled WGS sequence"/>
</dbReference>
<dbReference type="PANTHER" id="PTHR37305:SF1">
    <property type="entry name" value="MEMBRANE PROTEIN"/>
    <property type="match status" value="1"/>
</dbReference>
<name>A0A0D1VJK1_ANEMI</name>
<dbReference type="Pfam" id="PF12730">
    <property type="entry name" value="ABC2_membrane_4"/>
    <property type="match status" value="1"/>
</dbReference>
<feature type="transmembrane region" description="Helical" evidence="1">
    <location>
        <begin position="65"/>
        <end position="85"/>
    </location>
</feature>
<reference evidence="2 4" key="1">
    <citation type="submission" date="2015-07" db="EMBL/GenBank/DDBJ databases">
        <title>Fjat-14205 dsm 2895.</title>
        <authorList>
            <person name="Liu B."/>
            <person name="Wang J."/>
            <person name="Zhu Y."/>
            <person name="Liu G."/>
            <person name="Chen Q."/>
            <person name="Chen Z."/>
            <person name="Lan J."/>
            <person name="Che J."/>
            <person name="Ge C."/>
            <person name="Shi H."/>
            <person name="Pan Z."/>
            <person name="Liu X."/>
        </authorList>
    </citation>
    <scope>NUCLEOTIDE SEQUENCE [LARGE SCALE GENOMIC DNA]</scope>
    <source>
        <strain evidence="2 4">DSM 2895</strain>
    </source>
</reference>
<dbReference type="CDD" id="cd21809">
    <property type="entry name" value="ABC-2_lan_permease-like"/>
    <property type="match status" value="1"/>
</dbReference>
<dbReference type="PANTHER" id="PTHR37305">
    <property type="entry name" value="INTEGRAL MEMBRANE PROTEIN-RELATED"/>
    <property type="match status" value="1"/>
</dbReference>
<keyword evidence="1" id="KW-0812">Transmembrane</keyword>
<evidence type="ECO:0000313" key="4">
    <source>
        <dbReference type="Proteomes" id="UP000037269"/>
    </source>
</evidence>
<dbReference type="AlphaFoldDB" id="A0A0D1VJK1"/>
<dbReference type="Proteomes" id="UP000037269">
    <property type="component" value="Unassembled WGS sequence"/>
</dbReference>
<feature type="transmembrane region" description="Helical" evidence="1">
    <location>
        <begin position="150"/>
        <end position="168"/>
    </location>
</feature>
<dbReference type="GeneID" id="42308940"/>
<feature type="transmembrane region" description="Helical" evidence="1">
    <location>
        <begin position="180"/>
        <end position="201"/>
    </location>
</feature>
<reference evidence="3 5" key="2">
    <citation type="submission" date="2016-10" db="EMBL/GenBank/DDBJ databases">
        <authorList>
            <person name="de Groot N.N."/>
        </authorList>
    </citation>
    <scope>NUCLEOTIDE SEQUENCE [LARGE SCALE GENOMIC DNA]</scope>
    <source>
        <strain evidence="3 5">DSM 2895</strain>
    </source>
</reference>
<keyword evidence="1" id="KW-0472">Membrane</keyword>
<feature type="transmembrane region" description="Helical" evidence="1">
    <location>
        <begin position="221"/>
        <end position="239"/>
    </location>
</feature>
<sequence>MSRLDVFATEVYKQKNGIMWWLIIGGPLLIAGLAFIDVWIRYDYLLTKSRSAELGPWGIMLGEMVYLWAMFMPMGITLIAAIVHYREFSENAWKHLLSLPVTRGSVYVSKWLLIVLLTYLAILFLMLGLFVAGKIIGFSAPFAFDLYSRYALYQAVGALGIISIQHWLSSRFKNVMMPIAIGVGLSVCVIFFAQSEAFSFFPHATILYSMPFEDVENNRPLLSGLIAGPVLLVLGLFEFRRRDIV</sequence>
<organism evidence="2 4">
    <name type="scientific">Aneurinibacillus migulanus</name>
    <name type="common">Bacillus migulanus</name>
    <dbReference type="NCBI Taxonomy" id="47500"/>
    <lineage>
        <taxon>Bacteria</taxon>
        <taxon>Bacillati</taxon>
        <taxon>Bacillota</taxon>
        <taxon>Bacilli</taxon>
        <taxon>Bacillales</taxon>
        <taxon>Paenibacillaceae</taxon>
        <taxon>Aneurinibacillus group</taxon>
        <taxon>Aneurinibacillus</taxon>
    </lineage>
</organism>
<evidence type="ECO:0000313" key="2">
    <source>
        <dbReference type="EMBL" id="KON90836.1"/>
    </source>
</evidence>
<dbReference type="EMBL" id="LGUG01000009">
    <property type="protein sequence ID" value="KON90836.1"/>
    <property type="molecule type" value="Genomic_DNA"/>
</dbReference>
<keyword evidence="4" id="KW-1185">Reference proteome</keyword>
<accession>A0A0D1VJK1</accession>
<evidence type="ECO:0008006" key="6">
    <source>
        <dbReference type="Google" id="ProtNLM"/>
    </source>
</evidence>
<feature type="transmembrane region" description="Helical" evidence="1">
    <location>
        <begin position="20"/>
        <end position="40"/>
    </location>
</feature>